<feature type="region of interest" description="Disordered" evidence="1">
    <location>
        <begin position="38"/>
        <end position="65"/>
    </location>
</feature>
<organism evidence="3">
    <name type="scientific">Aegilops tauschii</name>
    <name type="common">Tausch's goatgrass</name>
    <name type="synonym">Aegilops squarrosa</name>
    <dbReference type="NCBI Taxonomy" id="37682"/>
    <lineage>
        <taxon>Eukaryota</taxon>
        <taxon>Viridiplantae</taxon>
        <taxon>Streptophyta</taxon>
        <taxon>Embryophyta</taxon>
        <taxon>Tracheophyta</taxon>
        <taxon>Spermatophyta</taxon>
        <taxon>Magnoliopsida</taxon>
        <taxon>Liliopsida</taxon>
        <taxon>Poales</taxon>
        <taxon>Poaceae</taxon>
        <taxon>BOP clade</taxon>
        <taxon>Pooideae</taxon>
        <taxon>Triticodae</taxon>
        <taxon>Triticeae</taxon>
        <taxon>Triticinae</taxon>
        <taxon>Aegilops</taxon>
    </lineage>
</organism>
<sequence length="65" mass="6858">MALSTWAAFLCVILATVAFAAQAELAARGDLSTVKRDSTTPYRNTYQAPSYAAPTGPLPGYPPPK</sequence>
<evidence type="ECO:0000256" key="1">
    <source>
        <dbReference type="SAM" id="MobiDB-lite"/>
    </source>
</evidence>
<keyword evidence="2" id="KW-0732">Signal</keyword>
<name>M8BIM2_AEGTA</name>
<evidence type="ECO:0000256" key="2">
    <source>
        <dbReference type="SAM" id="SignalP"/>
    </source>
</evidence>
<feature type="compositionally biased region" description="Polar residues" evidence="1">
    <location>
        <begin position="39"/>
        <end position="48"/>
    </location>
</feature>
<protein>
    <submittedName>
        <fullName evidence="3">Uncharacterized protein</fullName>
    </submittedName>
</protein>
<feature type="chain" id="PRO_5014583192" evidence="2">
    <location>
        <begin position="24"/>
        <end position="65"/>
    </location>
</feature>
<accession>M8BIM2</accession>
<evidence type="ECO:0000313" key="3">
    <source>
        <dbReference type="EnsemblPlants" id="EMT06603"/>
    </source>
</evidence>
<feature type="compositionally biased region" description="Pro residues" evidence="1">
    <location>
        <begin position="56"/>
        <end position="65"/>
    </location>
</feature>
<proteinExistence type="predicted"/>
<feature type="signal peptide" evidence="2">
    <location>
        <begin position="1"/>
        <end position="23"/>
    </location>
</feature>
<reference evidence="3" key="1">
    <citation type="submission" date="2015-06" db="UniProtKB">
        <authorList>
            <consortium name="EnsemblPlants"/>
        </authorList>
    </citation>
    <scope>IDENTIFICATION</scope>
</reference>
<dbReference type="AlphaFoldDB" id="M8BIM2"/>
<dbReference type="EnsemblPlants" id="EMT06603">
    <property type="protein sequence ID" value="EMT06603"/>
    <property type="gene ID" value="F775_24402"/>
</dbReference>